<reference evidence="1" key="1">
    <citation type="journal article" date="2021" name="Microorganisms">
        <title>The Ever-Expanding Pseudomonas Genus: Description of 43 New Species and Partition of the Pseudomonas putida Group.</title>
        <authorList>
            <person name="Girard L."/>
            <person name="Lood C."/>
            <person name="Hofte M."/>
            <person name="Vandamme P."/>
            <person name="Rokni-Zadeh H."/>
            <person name="van Noort V."/>
            <person name="Lavigne R."/>
            <person name="De Mot R."/>
        </authorList>
    </citation>
    <scope>NUCLEOTIDE SEQUENCE</scope>
    <source>
        <strain evidence="1">COW40</strain>
    </source>
</reference>
<accession>A0ABX8N2H4</accession>
<proteinExistence type="predicted"/>
<protein>
    <submittedName>
        <fullName evidence="1">Uncharacterized protein</fullName>
    </submittedName>
</protein>
<organism evidence="1 2">
    <name type="scientific">Pseudomonas fakonensis</name>
    <dbReference type="NCBI Taxonomy" id="2842355"/>
    <lineage>
        <taxon>Bacteria</taxon>
        <taxon>Pseudomonadati</taxon>
        <taxon>Pseudomonadota</taxon>
        <taxon>Gammaproteobacteria</taxon>
        <taxon>Pseudomonadales</taxon>
        <taxon>Pseudomonadaceae</taxon>
        <taxon>Pseudomonas</taxon>
    </lineage>
</organism>
<dbReference type="RefSeq" id="WP_217840089.1">
    <property type="nucleotide sequence ID" value="NZ_CP077076.1"/>
</dbReference>
<gene>
    <name evidence="1" type="ORF">KSS94_21600</name>
</gene>
<dbReference type="EMBL" id="CP077076">
    <property type="protein sequence ID" value="QXH50514.1"/>
    <property type="molecule type" value="Genomic_DNA"/>
</dbReference>
<evidence type="ECO:0000313" key="1">
    <source>
        <dbReference type="EMBL" id="QXH50514.1"/>
    </source>
</evidence>
<name>A0ABX8N2H4_9PSED</name>
<dbReference type="Proteomes" id="UP001046350">
    <property type="component" value="Chromosome"/>
</dbReference>
<keyword evidence="2" id="KW-1185">Reference proteome</keyword>
<evidence type="ECO:0000313" key="2">
    <source>
        <dbReference type="Proteomes" id="UP001046350"/>
    </source>
</evidence>
<sequence>MSFIDESMIKDIGNFPHKRGSYEIENYLFGSDGAVNAGCWIYDKTVYGDMRLGPQDWKGPVYSIFTRCITYMPIA</sequence>